<accession>A0A5S5DSH3</accession>
<evidence type="ECO:0000313" key="2">
    <source>
        <dbReference type="EMBL" id="TYP97966.1"/>
    </source>
</evidence>
<dbReference type="Proteomes" id="UP000323136">
    <property type="component" value="Unassembled WGS sequence"/>
</dbReference>
<evidence type="ECO:0000256" key="1">
    <source>
        <dbReference type="SAM" id="Phobius"/>
    </source>
</evidence>
<comment type="caution">
    <text evidence="2">The sequence shown here is derived from an EMBL/GenBank/DDBJ whole genome shotgun (WGS) entry which is preliminary data.</text>
</comment>
<sequence>MVDVYIIKYGNDYSGRNLSVLIIFVVGGILIYGLKLKTKKPFKI</sequence>
<protein>
    <submittedName>
        <fullName evidence="2">Uncharacterized protein</fullName>
    </submittedName>
</protein>
<dbReference type="EMBL" id="VNIA01000003">
    <property type="protein sequence ID" value="TYP97966.1"/>
    <property type="molecule type" value="Genomic_DNA"/>
</dbReference>
<evidence type="ECO:0000313" key="3">
    <source>
        <dbReference type="Proteomes" id="UP000323136"/>
    </source>
</evidence>
<gene>
    <name evidence="2" type="ORF">C7447_103132</name>
</gene>
<organism evidence="2 3">
    <name type="scientific">Tenacibaculum adriaticum</name>
    <dbReference type="NCBI Taxonomy" id="413713"/>
    <lineage>
        <taxon>Bacteria</taxon>
        <taxon>Pseudomonadati</taxon>
        <taxon>Bacteroidota</taxon>
        <taxon>Flavobacteriia</taxon>
        <taxon>Flavobacteriales</taxon>
        <taxon>Flavobacteriaceae</taxon>
        <taxon>Tenacibaculum</taxon>
    </lineage>
</organism>
<proteinExistence type="predicted"/>
<keyword evidence="3" id="KW-1185">Reference proteome</keyword>
<feature type="transmembrane region" description="Helical" evidence="1">
    <location>
        <begin position="18"/>
        <end position="34"/>
    </location>
</feature>
<reference evidence="2 3" key="1">
    <citation type="submission" date="2019-07" db="EMBL/GenBank/DDBJ databases">
        <title>Genomic Encyclopedia of Type Strains, Phase IV (KMG-IV): sequencing the most valuable type-strain genomes for metagenomic binning, comparative biology and taxonomic classification.</title>
        <authorList>
            <person name="Goeker M."/>
        </authorList>
    </citation>
    <scope>NUCLEOTIDE SEQUENCE [LARGE SCALE GENOMIC DNA]</scope>
    <source>
        <strain evidence="2 3">DSM 18961</strain>
    </source>
</reference>
<keyword evidence="1" id="KW-1133">Transmembrane helix</keyword>
<name>A0A5S5DSH3_9FLAO</name>
<dbReference type="AlphaFoldDB" id="A0A5S5DSH3"/>
<keyword evidence="1" id="KW-0812">Transmembrane</keyword>
<keyword evidence="1" id="KW-0472">Membrane</keyword>